<comment type="caution">
    <text evidence="8">The sequence shown here is derived from an EMBL/GenBank/DDBJ whole genome shotgun (WGS) entry which is preliminary data.</text>
</comment>
<dbReference type="Pfam" id="PF00589">
    <property type="entry name" value="Phage_integrase"/>
    <property type="match status" value="1"/>
</dbReference>
<dbReference type="InterPro" id="IPR002104">
    <property type="entry name" value="Integrase_catalytic"/>
</dbReference>
<dbReference type="GO" id="GO:0015074">
    <property type="term" value="P:DNA integration"/>
    <property type="evidence" value="ECO:0007669"/>
    <property type="project" value="UniProtKB-KW"/>
</dbReference>
<accession>A0A964FFP7</accession>
<dbReference type="Gene3D" id="1.10.150.130">
    <property type="match status" value="1"/>
</dbReference>
<evidence type="ECO:0000256" key="1">
    <source>
        <dbReference type="ARBA" id="ARBA00008857"/>
    </source>
</evidence>
<dbReference type="Proteomes" id="UP000729733">
    <property type="component" value="Unassembled WGS sequence"/>
</dbReference>
<sequence length="372" mass="43392">MKVQRGLSPDNKTVWLVLDDNYLPIQAISKYLQYLDSLNRSPNTIQGYARNLKLYWEFLKDNHLDWQQITIENLAEFIYWLKIPTSDITSDLELESKRSAKTINHILTTVCMFYEFHERIGTTTGINAYRNQFQPGRNYKPFLHGIAKSKETKTKILKLKEPKTFSGCLIQDEIRQLIDGCNRIRDKFLLCLLHATGMRIGEVLGLRHEDIHSQGINEIHVTNRSDNFNNARAKTGERVIHVSKELMRLYSDYLIEEYPDDLDSDYVFVNCWSEPIGIPMSQGNVNGLFKRLKRKTGIKATPHLFRHTHATELIRAGWDMSYIQKRLGHANIQTTINTYVHLTEDDLAQEYQKYLQQREHSDVTNISKTKTI</sequence>
<dbReference type="PROSITE" id="PS51900">
    <property type="entry name" value="CB"/>
    <property type="match status" value="1"/>
</dbReference>
<dbReference type="EMBL" id="JADWDC010000034">
    <property type="protein sequence ID" value="MCC0178030.1"/>
    <property type="molecule type" value="Genomic_DNA"/>
</dbReference>
<keyword evidence="2" id="KW-0229">DNA integration</keyword>
<dbReference type="RefSeq" id="WP_229641096.1">
    <property type="nucleotide sequence ID" value="NZ_JADWDC010000034.1"/>
</dbReference>
<keyword evidence="4" id="KW-0233">DNA recombination</keyword>
<dbReference type="PROSITE" id="PS51898">
    <property type="entry name" value="TYR_RECOMBINASE"/>
    <property type="match status" value="1"/>
</dbReference>
<dbReference type="SUPFAM" id="SSF56349">
    <property type="entry name" value="DNA breaking-rejoining enzymes"/>
    <property type="match status" value="1"/>
</dbReference>
<keyword evidence="9" id="KW-1185">Reference proteome</keyword>
<feature type="domain" description="Tyr recombinase" evidence="6">
    <location>
        <begin position="160"/>
        <end position="352"/>
    </location>
</feature>
<dbReference type="InterPro" id="IPR013762">
    <property type="entry name" value="Integrase-like_cat_sf"/>
</dbReference>
<gene>
    <name evidence="8" type="ORF">I4641_13680</name>
</gene>
<dbReference type="InterPro" id="IPR010998">
    <property type="entry name" value="Integrase_recombinase_N"/>
</dbReference>
<dbReference type="GO" id="GO:0006310">
    <property type="term" value="P:DNA recombination"/>
    <property type="evidence" value="ECO:0007669"/>
    <property type="project" value="UniProtKB-KW"/>
</dbReference>
<name>A0A964FFP7_9CYAN</name>
<evidence type="ECO:0000259" key="7">
    <source>
        <dbReference type="PROSITE" id="PS51900"/>
    </source>
</evidence>
<keyword evidence="3 5" id="KW-0238">DNA-binding</keyword>
<dbReference type="InterPro" id="IPR004107">
    <property type="entry name" value="Integrase_SAM-like_N"/>
</dbReference>
<dbReference type="InterPro" id="IPR011010">
    <property type="entry name" value="DNA_brk_join_enz"/>
</dbReference>
<evidence type="ECO:0000256" key="2">
    <source>
        <dbReference type="ARBA" id="ARBA00022908"/>
    </source>
</evidence>
<evidence type="ECO:0000313" key="8">
    <source>
        <dbReference type="EMBL" id="MCC0178030.1"/>
    </source>
</evidence>
<dbReference type="AlphaFoldDB" id="A0A964FFP7"/>
<organism evidence="8 9">
    <name type="scientific">Waterburya agarophytonicola KI4</name>
    <dbReference type="NCBI Taxonomy" id="2874699"/>
    <lineage>
        <taxon>Bacteria</taxon>
        <taxon>Bacillati</taxon>
        <taxon>Cyanobacteriota</taxon>
        <taxon>Cyanophyceae</taxon>
        <taxon>Pleurocapsales</taxon>
        <taxon>Hyellaceae</taxon>
        <taxon>Waterburya</taxon>
        <taxon>Waterburya agarophytonicola</taxon>
    </lineage>
</organism>
<evidence type="ECO:0000256" key="5">
    <source>
        <dbReference type="PROSITE-ProRule" id="PRU01248"/>
    </source>
</evidence>
<evidence type="ECO:0000256" key="3">
    <source>
        <dbReference type="ARBA" id="ARBA00023125"/>
    </source>
</evidence>
<dbReference type="GO" id="GO:0003677">
    <property type="term" value="F:DNA binding"/>
    <property type="evidence" value="ECO:0007669"/>
    <property type="project" value="UniProtKB-UniRule"/>
</dbReference>
<dbReference type="Pfam" id="PF02899">
    <property type="entry name" value="Phage_int_SAM_1"/>
    <property type="match status" value="1"/>
</dbReference>
<feature type="domain" description="Core-binding (CB)" evidence="7">
    <location>
        <begin position="22"/>
        <end position="118"/>
    </location>
</feature>
<comment type="similarity">
    <text evidence="1">Belongs to the 'phage' integrase family.</text>
</comment>
<evidence type="ECO:0000259" key="6">
    <source>
        <dbReference type="PROSITE" id="PS51898"/>
    </source>
</evidence>
<evidence type="ECO:0000256" key="4">
    <source>
        <dbReference type="ARBA" id="ARBA00023172"/>
    </source>
</evidence>
<protein>
    <submittedName>
        <fullName evidence="8">Tyrosine-type recombinase/integrase</fullName>
    </submittedName>
</protein>
<dbReference type="PANTHER" id="PTHR30349">
    <property type="entry name" value="PHAGE INTEGRASE-RELATED"/>
    <property type="match status" value="1"/>
</dbReference>
<evidence type="ECO:0000313" key="9">
    <source>
        <dbReference type="Proteomes" id="UP000729733"/>
    </source>
</evidence>
<reference evidence="8" key="1">
    <citation type="journal article" date="2021" name="Antonie Van Leeuwenhoek">
        <title>Draft genome and description of Waterburya agarophytonicola gen. nov. sp. nov. (Pleurocapsales, Cyanobacteria): a seaweed symbiont.</title>
        <authorList>
            <person name="Bonthond G."/>
            <person name="Shalygin S."/>
            <person name="Bayer T."/>
            <person name="Weinberger F."/>
        </authorList>
    </citation>
    <scope>NUCLEOTIDE SEQUENCE</scope>
    <source>
        <strain evidence="8">KI4</strain>
    </source>
</reference>
<dbReference type="Gene3D" id="1.10.443.10">
    <property type="entry name" value="Intergrase catalytic core"/>
    <property type="match status" value="1"/>
</dbReference>
<dbReference type="PANTHER" id="PTHR30349:SF64">
    <property type="entry name" value="PROPHAGE INTEGRASE INTD-RELATED"/>
    <property type="match status" value="1"/>
</dbReference>
<proteinExistence type="inferred from homology"/>
<dbReference type="InterPro" id="IPR050090">
    <property type="entry name" value="Tyrosine_recombinase_XerCD"/>
</dbReference>
<dbReference type="InterPro" id="IPR044068">
    <property type="entry name" value="CB"/>
</dbReference>